<dbReference type="PROSITE" id="PS00636">
    <property type="entry name" value="DNAJ_1"/>
    <property type="match status" value="1"/>
</dbReference>
<dbReference type="OrthoDB" id="9779889at2"/>
<organism evidence="3 4">
    <name type="scientific">Gemmobacter lutimaris</name>
    <dbReference type="NCBI Taxonomy" id="2306023"/>
    <lineage>
        <taxon>Bacteria</taxon>
        <taxon>Pseudomonadati</taxon>
        <taxon>Pseudomonadota</taxon>
        <taxon>Alphaproteobacteria</taxon>
        <taxon>Rhodobacterales</taxon>
        <taxon>Paracoccaceae</taxon>
        <taxon>Gemmobacter</taxon>
    </lineage>
</organism>
<dbReference type="GO" id="GO:0005737">
    <property type="term" value="C:cytoplasm"/>
    <property type="evidence" value="ECO:0007669"/>
    <property type="project" value="TreeGrafter"/>
</dbReference>
<sequence length="307" mass="33195">MDDPYQTLGVARSATPDDIRRAYRKLAKQHHPDLNPGNLKSEEAFKKVSAANELLSDPDKRARFDRGEIDAGGQEQAQGPSYRNYADNAAGRRYSRGGPEATEWSAEDLEGMFGSMFGTGRPRGDGRIRGQDEHYSLTTDFLDAINGAVRRLTLPDGRTLDVKIPVGTTERQVLRLRGQGGAGQGGGPSGDALITVQVNPHTHFERSGNDIRLILPITISEAVLGGPVQVPTPQGPVKMQIPPHSDSGTELRLRGRGVAAHGGHAAGNLYAKLSVVIGTPDAALEEFLTQWKPQVPANPRKSMEERQ</sequence>
<dbReference type="Pfam" id="PF01556">
    <property type="entry name" value="DnaJ_C"/>
    <property type="match status" value="1"/>
</dbReference>
<feature type="domain" description="J" evidence="2">
    <location>
        <begin position="3"/>
        <end position="68"/>
    </location>
</feature>
<proteinExistence type="predicted"/>
<dbReference type="InterPro" id="IPR008971">
    <property type="entry name" value="HSP40/DnaJ_pept-bd"/>
</dbReference>
<dbReference type="SUPFAM" id="SSF46565">
    <property type="entry name" value="Chaperone J-domain"/>
    <property type="match status" value="1"/>
</dbReference>
<feature type="region of interest" description="Disordered" evidence="1">
    <location>
        <begin position="69"/>
        <end position="102"/>
    </location>
</feature>
<dbReference type="InterPro" id="IPR018253">
    <property type="entry name" value="DnaJ_domain_CS"/>
</dbReference>
<evidence type="ECO:0000313" key="4">
    <source>
        <dbReference type="Proteomes" id="UP000266649"/>
    </source>
</evidence>
<dbReference type="InterPro" id="IPR036869">
    <property type="entry name" value="J_dom_sf"/>
</dbReference>
<name>A0A398BS99_9RHOB</name>
<dbReference type="EMBL" id="QXXQ01000016">
    <property type="protein sequence ID" value="RID90213.1"/>
    <property type="molecule type" value="Genomic_DNA"/>
</dbReference>
<evidence type="ECO:0000259" key="2">
    <source>
        <dbReference type="PROSITE" id="PS50076"/>
    </source>
</evidence>
<dbReference type="Proteomes" id="UP000266649">
    <property type="component" value="Unassembled WGS sequence"/>
</dbReference>
<reference evidence="3 4" key="1">
    <citation type="submission" date="2018-09" db="EMBL/GenBank/DDBJ databases">
        <title>Gemmobacter lutimaris sp. nov., a marine bacterium isolated from tidal flat.</title>
        <authorList>
            <person name="Lee D.W."/>
            <person name="Yoo Y."/>
            <person name="Kim J.-J."/>
            <person name="Kim B.S."/>
        </authorList>
    </citation>
    <scope>NUCLEOTIDE SEQUENCE [LARGE SCALE GENOMIC DNA]</scope>
    <source>
        <strain evidence="3 4">YJ-T1-11</strain>
    </source>
</reference>
<dbReference type="InterPro" id="IPR001623">
    <property type="entry name" value="DnaJ_domain"/>
</dbReference>
<dbReference type="SMART" id="SM00271">
    <property type="entry name" value="DnaJ"/>
    <property type="match status" value="1"/>
</dbReference>
<evidence type="ECO:0000313" key="3">
    <source>
        <dbReference type="EMBL" id="RID90213.1"/>
    </source>
</evidence>
<accession>A0A398BS99</accession>
<dbReference type="InterPro" id="IPR002939">
    <property type="entry name" value="DnaJ_C"/>
</dbReference>
<comment type="caution">
    <text evidence="3">The sequence shown here is derived from an EMBL/GenBank/DDBJ whole genome shotgun (WGS) entry which is preliminary data.</text>
</comment>
<dbReference type="SUPFAM" id="SSF49493">
    <property type="entry name" value="HSP40/DnaJ peptide-binding domain"/>
    <property type="match status" value="2"/>
</dbReference>
<dbReference type="Pfam" id="PF00226">
    <property type="entry name" value="DnaJ"/>
    <property type="match status" value="1"/>
</dbReference>
<dbReference type="Gene3D" id="2.60.260.20">
    <property type="entry name" value="Urease metallochaperone UreE, N-terminal domain"/>
    <property type="match status" value="2"/>
</dbReference>
<evidence type="ECO:0000256" key="1">
    <source>
        <dbReference type="SAM" id="MobiDB-lite"/>
    </source>
</evidence>
<dbReference type="GO" id="GO:0042026">
    <property type="term" value="P:protein refolding"/>
    <property type="evidence" value="ECO:0007669"/>
    <property type="project" value="TreeGrafter"/>
</dbReference>
<dbReference type="PANTHER" id="PTHR43096:SF10">
    <property type="entry name" value="CHAPERONE PROTEIN DNAJ A6, CHLOROPLASTIC"/>
    <property type="match status" value="1"/>
</dbReference>
<dbReference type="CDD" id="cd10747">
    <property type="entry name" value="DnaJ_C"/>
    <property type="match status" value="1"/>
</dbReference>
<keyword evidence="4" id="KW-1185">Reference proteome</keyword>
<gene>
    <name evidence="3" type="ORF">D2N39_19260</name>
</gene>
<dbReference type="Gene3D" id="1.10.287.110">
    <property type="entry name" value="DnaJ domain"/>
    <property type="match status" value="1"/>
</dbReference>
<dbReference type="PRINTS" id="PR00625">
    <property type="entry name" value="JDOMAIN"/>
</dbReference>
<dbReference type="PANTHER" id="PTHR43096">
    <property type="entry name" value="DNAJ HOMOLOG 1, MITOCHONDRIAL-RELATED"/>
    <property type="match status" value="1"/>
</dbReference>
<dbReference type="CDD" id="cd06257">
    <property type="entry name" value="DnaJ"/>
    <property type="match status" value="1"/>
</dbReference>
<dbReference type="AlphaFoldDB" id="A0A398BS99"/>
<protein>
    <submittedName>
        <fullName evidence="3">J domain-containing protein</fullName>
    </submittedName>
</protein>
<dbReference type="GO" id="GO:0051082">
    <property type="term" value="F:unfolded protein binding"/>
    <property type="evidence" value="ECO:0007669"/>
    <property type="project" value="InterPro"/>
</dbReference>
<dbReference type="PROSITE" id="PS50076">
    <property type="entry name" value="DNAJ_2"/>
    <property type="match status" value="1"/>
</dbReference>